<feature type="region of interest" description="Disordered" evidence="8">
    <location>
        <begin position="77"/>
        <end position="112"/>
    </location>
</feature>
<name>A0A291HM97_9GAMM</name>
<feature type="domain" description="OmpA-like" evidence="10">
    <location>
        <begin position="138"/>
        <end position="256"/>
    </location>
</feature>
<keyword evidence="5 9" id="KW-1133">Transmembrane helix</keyword>
<feature type="transmembrane region" description="Helical" evidence="9">
    <location>
        <begin position="20"/>
        <end position="39"/>
    </location>
</feature>
<dbReference type="EMBL" id="CP012621">
    <property type="protein sequence ID" value="ATG73218.1"/>
    <property type="molecule type" value="Genomic_DNA"/>
</dbReference>
<dbReference type="InterPro" id="IPR050330">
    <property type="entry name" value="Bact_OuterMem_StrucFunc"/>
</dbReference>
<evidence type="ECO:0000256" key="9">
    <source>
        <dbReference type="SAM" id="Phobius"/>
    </source>
</evidence>
<evidence type="ECO:0000259" key="10">
    <source>
        <dbReference type="PROSITE" id="PS51123"/>
    </source>
</evidence>
<dbReference type="PANTHER" id="PTHR30329:SF20">
    <property type="entry name" value="EXPORTED PROTEIN"/>
    <property type="match status" value="1"/>
</dbReference>
<evidence type="ECO:0000256" key="2">
    <source>
        <dbReference type="ARBA" id="ARBA00008914"/>
    </source>
</evidence>
<dbReference type="RefSeq" id="WP_096778657.1">
    <property type="nucleotide sequence ID" value="NZ_CP012621.1"/>
</dbReference>
<dbReference type="Pfam" id="PF13677">
    <property type="entry name" value="MotB_plug"/>
    <property type="match status" value="1"/>
</dbReference>
<evidence type="ECO:0000256" key="6">
    <source>
        <dbReference type="ARBA" id="ARBA00023136"/>
    </source>
</evidence>
<evidence type="ECO:0000313" key="11">
    <source>
        <dbReference type="EMBL" id="ATG73218.1"/>
    </source>
</evidence>
<evidence type="ECO:0000256" key="8">
    <source>
        <dbReference type="SAM" id="MobiDB-lite"/>
    </source>
</evidence>
<dbReference type="Proteomes" id="UP000217763">
    <property type="component" value="Chromosome"/>
</dbReference>
<sequence length="293" mass="31894">MRRRSLIRRPHSAGLDRWLVSYADYMTLVFALFVVLYAIHASRSEVQQPLLDGMQQALVRLGGQQVGAGMIRADSDEPAALSPAGASAAPSPNLAAEPAGGPLASAEPPSTLDPLERQLHRQLAPLLERQLVELEQEGDWLTLRFAGDLLFSGGSALLGPHSEAVLGALLPVLAEDNRYLRVRGYADSVPVSNELYASNWQLSAERARAVLEWLLRADIAAPRLALEAFGEFRPLGQGRGERALNRRVEIAISTEQWQPPAPLPSRPLTSAPERRLRVFELPGGGIRISTAQD</sequence>
<dbReference type="AlphaFoldDB" id="A0A291HM97"/>
<gene>
    <name evidence="11" type="ORF">AN401_04555</name>
</gene>
<dbReference type="KEGG" id="zdf:AN401_04555"/>
<keyword evidence="12" id="KW-1185">Reference proteome</keyword>
<dbReference type="GO" id="GO:0005886">
    <property type="term" value="C:plasma membrane"/>
    <property type="evidence" value="ECO:0007669"/>
    <property type="project" value="UniProtKB-SubCell"/>
</dbReference>
<evidence type="ECO:0000256" key="4">
    <source>
        <dbReference type="ARBA" id="ARBA00022692"/>
    </source>
</evidence>
<dbReference type="InterPro" id="IPR006665">
    <property type="entry name" value="OmpA-like"/>
</dbReference>
<reference evidence="12" key="1">
    <citation type="submission" date="2015-09" db="EMBL/GenBank/DDBJ databases">
        <authorList>
            <person name="Shao Z."/>
            <person name="Wang L."/>
        </authorList>
    </citation>
    <scope>NUCLEOTIDE SEQUENCE [LARGE SCALE GENOMIC DNA]</scope>
    <source>
        <strain evidence="12">F13-1</strain>
    </source>
</reference>
<evidence type="ECO:0000256" key="7">
    <source>
        <dbReference type="PROSITE-ProRule" id="PRU00473"/>
    </source>
</evidence>
<protein>
    <recommendedName>
        <fullName evidence="10">OmpA-like domain-containing protein</fullName>
    </recommendedName>
</protein>
<dbReference type="PANTHER" id="PTHR30329">
    <property type="entry name" value="STATOR ELEMENT OF FLAGELLAR MOTOR COMPLEX"/>
    <property type="match status" value="1"/>
</dbReference>
<keyword evidence="6 7" id="KW-0472">Membrane</keyword>
<dbReference type="InterPro" id="IPR025713">
    <property type="entry name" value="MotB-like_N_dom"/>
</dbReference>
<dbReference type="Gene3D" id="3.30.1330.60">
    <property type="entry name" value="OmpA-like domain"/>
    <property type="match status" value="1"/>
</dbReference>
<dbReference type="SUPFAM" id="SSF103088">
    <property type="entry name" value="OmpA-like"/>
    <property type="match status" value="1"/>
</dbReference>
<dbReference type="InterPro" id="IPR036737">
    <property type="entry name" value="OmpA-like_sf"/>
</dbReference>
<evidence type="ECO:0000256" key="5">
    <source>
        <dbReference type="ARBA" id="ARBA00022989"/>
    </source>
</evidence>
<feature type="compositionally biased region" description="Low complexity" evidence="8">
    <location>
        <begin position="78"/>
        <end position="99"/>
    </location>
</feature>
<comment type="subcellular location">
    <subcellularLocation>
        <location evidence="1">Cell membrane</location>
        <topology evidence="1">Single-pass membrane protein</topology>
    </subcellularLocation>
</comment>
<evidence type="ECO:0000313" key="12">
    <source>
        <dbReference type="Proteomes" id="UP000217763"/>
    </source>
</evidence>
<evidence type="ECO:0000256" key="3">
    <source>
        <dbReference type="ARBA" id="ARBA00022475"/>
    </source>
</evidence>
<proteinExistence type="inferred from homology"/>
<keyword evidence="3" id="KW-1003">Cell membrane</keyword>
<evidence type="ECO:0000256" key="1">
    <source>
        <dbReference type="ARBA" id="ARBA00004162"/>
    </source>
</evidence>
<organism evidence="11 12">
    <name type="scientific">Zobellella denitrificans</name>
    <dbReference type="NCBI Taxonomy" id="347534"/>
    <lineage>
        <taxon>Bacteria</taxon>
        <taxon>Pseudomonadati</taxon>
        <taxon>Pseudomonadota</taxon>
        <taxon>Gammaproteobacteria</taxon>
        <taxon>Aeromonadales</taxon>
        <taxon>Aeromonadaceae</taxon>
        <taxon>Zobellella</taxon>
    </lineage>
</organism>
<comment type="similarity">
    <text evidence="2">Belongs to the MotB family.</text>
</comment>
<dbReference type="PROSITE" id="PS51123">
    <property type="entry name" value="OMPA_2"/>
    <property type="match status" value="1"/>
</dbReference>
<accession>A0A291HM97</accession>
<keyword evidence="4 9" id="KW-0812">Transmembrane</keyword>
<dbReference type="Pfam" id="PF00691">
    <property type="entry name" value="OmpA"/>
    <property type="match status" value="1"/>
</dbReference>
<dbReference type="CDD" id="cd07185">
    <property type="entry name" value="OmpA_C-like"/>
    <property type="match status" value="1"/>
</dbReference>